<sequence length="39" mass="4418">MPNASKMNTCASFGYSTFLSANGNEQFFILFPLLWRIIS</sequence>
<proteinExistence type="predicted"/>
<dbReference type="EMBL" id="JNAL01000018">
    <property type="protein sequence ID" value="KGF94738.1"/>
    <property type="molecule type" value="Genomic_DNA"/>
</dbReference>
<reference evidence="2" key="1">
    <citation type="journal article" date="2014" name="Sci. Data">
        <title>Genomes of diverse isolates of the marine cyanobacterium Prochlorococcus.</title>
        <authorList>
            <person name="Biller S."/>
            <person name="Berube P."/>
            <person name="Thompson J."/>
            <person name="Kelly L."/>
            <person name="Roggensack S."/>
            <person name="Awad L."/>
            <person name="Roache-Johnson K."/>
            <person name="Ding H."/>
            <person name="Giovannoni S.J."/>
            <person name="Moore L.R."/>
            <person name="Chisholm S.W."/>
        </authorList>
    </citation>
    <scope>NUCLEOTIDE SEQUENCE [LARGE SCALE GENOMIC DNA]</scope>
    <source>
        <strain evidence="2">MIT 9201</strain>
    </source>
</reference>
<comment type="caution">
    <text evidence="1">The sequence shown here is derived from an EMBL/GenBank/DDBJ whole genome shotgun (WGS) entry which is preliminary data.</text>
</comment>
<evidence type="ECO:0000313" key="1">
    <source>
        <dbReference type="EMBL" id="KGF94738.1"/>
    </source>
</evidence>
<protein>
    <submittedName>
        <fullName evidence="1">Uncharacterized protein</fullName>
    </submittedName>
</protein>
<dbReference type="Proteomes" id="UP000030355">
    <property type="component" value="Unassembled WGS sequence"/>
</dbReference>
<dbReference type="STRING" id="93057.EU95_1956"/>
<evidence type="ECO:0000313" key="2">
    <source>
        <dbReference type="Proteomes" id="UP000030355"/>
    </source>
</evidence>
<accession>A0A0A2A2W3</accession>
<organism evidence="1 2">
    <name type="scientific">Prochlorococcus marinus str. MIT 9201</name>
    <dbReference type="NCBI Taxonomy" id="93057"/>
    <lineage>
        <taxon>Bacteria</taxon>
        <taxon>Bacillati</taxon>
        <taxon>Cyanobacteriota</taxon>
        <taxon>Cyanophyceae</taxon>
        <taxon>Synechococcales</taxon>
        <taxon>Prochlorococcaceae</taxon>
        <taxon>Prochlorococcus</taxon>
    </lineage>
</organism>
<gene>
    <name evidence="1" type="ORF">EU95_1956</name>
</gene>
<name>A0A0A2A2W3_PROMR</name>
<dbReference type="AlphaFoldDB" id="A0A0A2A2W3"/>